<proteinExistence type="predicted"/>
<gene>
    <name evidence="1" type="ORF">O181_006598</name>
</gene>
<accession>A0A9Q3GGQ9</accession>
<name>A0A9Q3GGQ9_9BASI</name>
<comment type="caution">
    <text evidence="1">The sequence shown here is derived from an EMBL/GenBank/DDBJ whole genome shotgun (WGS) entry which is preliminary data.</text>
</comment>
<reference evidence="1" key="1">
    <citation type="submission" date="2021-03" db="EMBL/GenBank/DDBJ databases">
        <title>Draft genome sequence of rust myrtle Austropuccinia psidii MF-1, a brazilian biotype.</title>
        <authorList>
            <person name="Quecine M.C."/>
            <person name="Pachon D.M.R."/>
            <person name="Bonatelli M.L."/>
            <person name="Correr F.H."/>
            <person name="Franceschini L.M."/>
            <person name="Leite T.F."/>
            <person name="Margarido G.R.A."/>
            <person name="Almeida C.A."/>
            <person name="Ferrarezi J.A."/>
            <person name="Labate C.A."/>
        </authorList>
    </citation>
    <scope>NUCLEOTIDE SEQUENCE</scope>
    <source>
        <strain evidence="1">MF-1</strain>
    </source>
</reference>
<dbReference type="Proteomes" id="UP000765509">
    <property type="component" value="Unassembled WGS sequence"/>
</dbReference>
<keyword evidence="2" id="KW-1185">Reference proteome</keyword>
<evidence type="ECO:0000313" key="2">
    <source>
        <dbReference type="Proteomes" id="UP000765509"/>
    </source>
</evidence>
<evidence type="ECO:0000313" key="1">
    <source>
        <dbReference type="EMBL" id="MBW0466883.1"/>
    </source>
</evidence>
<dbReference type="AlphaFoldDB" id="A0A9Q3GGQ9"/>
<sequence length="211" mass="23622">MIAKINKYAGSSLECLGQLSKIQSPTPNLNVHHHHQLDNSNTFNHQIDIYYHHLKSHSPHSSYSDHSILNNILSSHSNLNTPSTFNNQNLIQANDHGLSDNQFLSTESSSNHLKTFNPQNLHSSLIFNSPASPLEFHSQYSIRSRNSLTSTCGETSNINHVPNHHHHSQSFNLTLPIFSPCISSLSNHYPTITPNHSHSTPPISNLNSIYL</sequence>
<protein>
    <submittedName>
        <fullName evidence="1">Uncharacterized protein</fullName>
    </submittedName>
</protein>
<organism evidence="1 2">
    <name type="scientific">Austropuccinia psidii MF-1</name>
    <dbReference type="NCBI Taxonomy" id="1389203"/>
    <lineage>
        <taxon>Eukaryota</taxon>
        <taxon>Fungi</taxon>
        <taxon>Dikarya</taxon>
        <taxon>Basidiomycota</taxon>
        <taxon>Pucciniomycotina</taxon>
        <taxon>Pucciniomycetes</taxon>
        <taxon>Pucciniales</taxon>
        <taxon>Sphaerophragmiaceae</taxon>
        <taxon>Austropuccinia</taxon>
    </lineage>
</organism>
<dbReference type="EMBL" id="AVOT02001423">
    <property type="protein sequence ID" value="MBW0466883.1"/>
    <property type="molecule type" value="Genomic_DNA"/>
</dbReference>